<dbReference type="PRINTS" id="PR00147">
    <property type="entry name" value="DNAPHOTLYASE"/>
</dbReference>
<evidence type="ECO:0000256" key="5">
    <source>
        <dbReference type="PIRSR" id="PIRSR602081-1"/>
    </source>
</evidence>
<dbReference type="SUPFAM" id="SSF52425">
    <property type="entry name" value="Cryptochrome/photolyase, N-terminal domain"/>
    <property type="match status" value="1"/>
</dbReference>
<feature type="site" description="Electron transfer via tryptophanyl radical" evidence="6">
    <location>
        <position position="366"/>
    </location>
</feature>
<dbReference type="InterPro" id="IPR006050">
    <property type="entry name" value="DNA_photolyase_N"/>
</dbReference>
<dbReference type="Pfam" id="PF00875">
    <property type="entry name" value="DNA_photolyase"/>
    <property type="match status" value="1"/>
</dbReference>
<comment type="similarity">
    <text evidence="7">Belongs to the DNA photolyase family.</text>
</comment>
<feature type="site" description="Electron transfer via tryptophanyl radical" evidence="6">
    <location>
        <position position="290"/>
    </location>
</feature>
<dbReference type="EMBL" id="RJJR01000007">
    <property type="protein sequence ID" value="RNI36557.1"/>
    <property type="molecule type" value="Genomic_DNA"/>
</dbReference>
<dbReference type="RefSeq" id="WP_123120475.1">
    <property type="nucleotide sequence ID" value="NZ_RJJR01000007.1"/>
</dbReference>
<comment type="cofactor">
    <cofactor evidence="1">
        <name>(6R)-5,10-methylene-5,6,7,8-tetrahydrofolate</name>
        <dbReference type="ChEBI" id="CHEBI:15636"/>
    </cofactor>
</comment>
<keyword evidence="10" id="KW-1185">Reference proteome</keyword>
<evidence type="ECO:0000256" key="1">
    <source>
        <dbReference type="ARBA" id="ARBA00001932"/>
    </source>
</evidence>
<keyword evidence="3 5" id="KW-0274">FAD</keyword>
<dbReference type="GO" id="GO:0003677">
    <property type="term" value="F:DNA binding"/>
    <property type="evidence" value="ECO:0007669"/>
    <property type="project" value="TreeGrafter"/>
</dbReference>
<dbReference type="SUPFAM" id="SSF48173">
    <property type="entry name" value="Cryptochrome/photolyase FAD-binding domain"/>
    <property type="match status" value="1"/>
</dbReference>
<reference evidence="9 10" key="1">
    <citation type="submission" date="2018-11" db="EMBL/GenBank/DDBJ databases">
        <title>Draft genome sequence of Ferruginibacter sp. BO-59.</title>
        <authorList>
            <person name="Im W.T."/>
        </authorList>
    </citation>
    <scope>NUCLEOTIDE SEQUENCE [LARGE SCALE GENOMIC DNA]</scope>
    <source>
        <strain evidence="9 10">BO-59</strain>
    </source>
</reference>
<dbReference type="Gene3D" id="1.25.40.80">
    <property type="match status" value="1"/>
</dbReference>
<evidence type="ECO:0000256" key="7">
    <source>
        <dbReference type="RuleBase" id="RU004182"/>
    </source>
</evidence>
<dbReference type="Gene3D" id="3.40.50.620">
    <property type="entry name" value="HUPs"/>
    <property type="match status" value="1"/>
</dbReference>
<feature type="site" description="Electron transfer via tryptophanyl radical" evidence="6">
    <location>
        <position position="343"/>
    </location>
</feature>
<evidence type="ECO:0000313" key="9">
    <source>
        <dbReference type="EMBL" id="RNI36557.1"/>
    </source>
</evidence>
<organism evidence="9 10">
    <name type="scientific">Hanamia caeni</name>
    <dbReference type="NCBI Taxonomy" id="2294116"/>
    <lineage>
        <taxon>Bacteria</taxon>
        <taxon>Pseudomonadati</taxon>
        <taxon>Bacteroidota</taxon>
        <taxon>Chitinophagia</taxon>
        <taxon>Chitinophagales</taxon>
        <taxon>Chitinophagaceae</taxon>
        <taxon>Hanamia</taxon>
    </lineage>
</organism>
<keyword evidence="4 7" id="KW-0157">Chromophore</keyword>
<accession>A0A3M9NGX9</accession>
<dbReference type="PANTHER" id="PTHR11455">
    <property type="entry name" value="CRYPTOCHROME"/>
    <property type="match status" value="1"/>
</dbReference>
<dbReference type="OrthoDB" id="9772484at2"/>
<dbReference type="AlphaFoldDB" id="A0A3M9NGX9"/>
<evidence type="ECO:0000256" key="2">
    <source>
        <dbReference type="ARBA" id="ARBA00022630"/>
    </source>
</evidence>
<evidence type="ECO:0000256" key="6">
    <source>
        <dbReference type="PIRSR" id="PIRSR602081-2"/>
    </source>
</evidence>
<dbReference type="InterPro" id="IPR005101">
    <property type="entry name" value="Cryptochr/Photolyase_FAD-bd"/>
</dbReference>
<dbReference type="InterPro" id="IPR036155">
    <property type="entry name" value="Crypto/Photolyase_N_sf"/>
</dbReference>
<sequence length="435" mass="52016">MGKPQINICWFRRDLRLEDNAALYHALQSDLPVLAVFIFDTHILHQLENKKDKRVQFIYETLEKLNSELKKHQSSFWIGHSTPLQAFEQICNEFEVRQIFTNHDYEPYAIDRDLKVKNFLEQKNIAFQSYKDQVIYEKSEVMKANGEPYTIFTPYSTLWKDKFKHENIQQFASEKNLSNLFKTKPFHFPSLHEIGFEKMTIEFPKLNLADKLIRHYDETRNIPSLEGTSFAGMYLRFGTISVRRLAKLASELNEKWLNELIWREFFMMILFHFPYVVNENFKKKYDDLKWRNDEKEFLLWCKGETGYPIVDAGMRQLNETGWMHNRVRMVVAGFLCKHLLIDWRWGEAYFAELLLDYELSSNNGNWQWAAGTGCDAAPYFRIFNPGQQIKKFDPQLTYIKRWIKNFRPGYLPEIVKHEFARKRALEVYKKALEEN</sequence>
<evidence type="ECO:0000256" key="3">
    <source>
        <dbReference type="ARBA" id="ARBA00022827"/>
    </source>
</evidence>
<dbReference type="GO" id="GO:0071949">
    <property type="term" value="F:FAD binding"/>
    <property type="evidence" value="ECO:0007669"/>
    <property type="project" value="TreeGrafter"/>
</dbReference>
<dbReference type="InterPro" id="IPR018394">
    <property type="entry name" value="DNA_photolyase_1_CS_C"/>
</dbReference>
<dbReference type="Pfam" id="PF03441">
    <property type="entry name" value="FAD_binding_7"/>
    <property type="match status" value="1"/>
</dbReference>
<dbReference type="GO" id="GO:0006950">
    <property type="term" value="P:response to stress"/>
    <property type="evidence" value="ECO:0007669"/>
    <property type="project" value="UniProtKB-ARBA"/>
</dbReference>
<evidence type="ECO:0000313" key="10">
    <source>
        <dbReference type="Proteomes" id="UP000267223"/>
    </source>
</evidence>
<dbReference type="GO" id="GO:0009416">
    <property type="term" value="P:response to light stimulus"/>
    <property type="evidence" value="ECO:0007669"/>
    <property type="project" value="TreeGrafter"/>
</dbReference>
<dbReference type="InterPro" id="IPR002081">
    <property type="entry name" value="Cryptochrome/DNA_photolyase_1"/>
</dbReference>
<evidence type="ECO:0000256" key="4">
    <source>
        <dbReference type="ARBA" id="ARBA00022991"/>
    </source>
</evidence>
<dbReference type="Proteomes" id="UP000267223">
    <property type="component" value="Unassembled WGS sequence"/>
</dbReference>
<comment type="caution">
    <text evidence="9">The sequence shown here is derived from an EMBL/GenBank/DDBJ whole genome shotgun (WGS) entry which is preliminary data.</text>
</comment>
<dbReference type="InterPro" id="IPR036134">
    <property type="entry name" value="Crypto/Photolyase_FAD-like_sf"/>
</dbReference>
<dbReference type="PROSITE" id="PS00394">
    <property type="entry name" value="DNA_PHOTOLYASES_1_1"/>
    <property type="match status" value="1"/>
</dbReference>
<dbReference type="GO" id="GO:0006139">
    <property type="term" value="P:nucleobase-containing compound metabolic process"/>
    <property type="evidence" value="ECO:0007669"/>
    <property type="project" value="UniProtKB-ARBA"/>
</dbReference>
<comment type="cofactor">
    <cofactor evidence="5">
        <name>FAD</name>
        <dbReference type="ChEBI" id="CHEBI:57692"/>
    </cofactor>
    <text evidence="5">Binds 1 FAD per subunit.</text>
</comment>
<proteinExistence type="inferred from homology"/>
<feature type="binding site" evidence="5">
    <location>
        <begin position="259"/>
        <end position="266"/>
    </location>
    <ligand>
        <name>FAD</name>
        <dbReference type="ChEBI" id="CHEBI:57692"/>
    </ligand>
</feature>
<gene>
    <name evidence="9" type="ORF">EFY79_09515</name>
</gene>
<keyword evidence="9" id="KW-0456">Lyase</keyword>
<keyword evidence="2 5" id="KW-0285">Flavoprotein</keyword>
<dbReference type="Gene3D" id="1.10.579.10">
    <property type="entry name" value="DNA Cyclobutane Dipyrimidine Photolyase, subunit A, domain 3"/>
    <property type="match status" value="1"/>
</dbReference>
<name>A0A3M9NGX9_9BACT</name>
<feature type="domain" description="Photolyase/cryptochrome alpha/beta" evidence="8">
    <location>
        <begin position="5"/>
        <end position="135"/>
    </location>
</feature>
<dbReference type="InterPro" id="IPR014729">
    <property type="entry name" value="Rossmann-like_a/b/a_fold"/>
</dbReference>
<dbReference type="PROSITE" id="PS51645">
    <property type="entry name" value="PHR_CRY_ALPHA_BETA"/>
    <property type="match status" value="1"/>
</dbReference>
<protein>
    <submittedName>
        <fullName evidence="9">Deoxyribodipyrimidine photo-lyase</fullName>
    </submittedName>
</protein>
<dbReference type="GO" id="GO:0003904">
    <property type="term" value="F:deoxyribodipyrimidine photo-lyase activity"/>
    <property type="evidence" value="ECO:0007669"/>
    <property type="project" value="TreeGrafter"/>
</dbReference>
<dbReference type="PANTHER" id="PTHR11455:SF9">
    <property type="entry name" value="CRYPTOCHROME CIRCADIAN CLOCK 5 ISOFORM X1"/>
    <property type="match status" value="1"/>
</dbReference>
<evidence type="ECO:0000259" key="8">
    <source>
        <dbReference type="PROSITE" id="PS51645"/>
    </source>
</evidence>
<feature type="binding site" evidence="5">
    <location>
        <position position="216"/>
    </location>
    <ligand>
        <name>FAD</name>
        <dbReference type="ChEBI" id="CHEBI:57692"/>
    </ligand>
</feature>
<feature type="binding site" evidence="5">
    <location>
        <position position="256"/>
    </location>
    <ligand>
        <name>FAD</name>
        <dbReference type="ChEBI" id="CHEBI:57692"/>
    </ligand>
</feature>